<dbReference type="Gramene" id="TRITD2Av1G200760.5">
    <property type="protein sequence ID" value="TRITD2Av1G200760.5"/>
    <property type="gene ID" value="TRITD2Av1G200760"/>
</dbReference>
<organism evidence="2 3">
    <name type="scientific">Triticum turgidum subsp. durum</name>
    <name type="common">Durum wheat</name>
    <name type="synonym">Triticum durum</name>
    <dbReference type="NCBI Taxonomy" id="4567"/>
    <lineage>
        <taxon>Eukaryota</taxon>
        <taxon>Viridiplantae</taxon>
        <taxon>Streptophyta</taxon>
        <taxon>Embryophyta</taxon>
        <taxon>Tracheophyta</taxon>
        <taxon>Spermatophyta</taxon>
        <taxon>Magnoliopsida</taxon>
        <taxon>Liliopsida</taxon>
        <taxon>Poales</taxon>
        <taxon>Poaceae</taxon>
        <taxon>BOP clade</taxon>
        <taxon>Pooideae</taxon>
        <taxon>Triticodae</taxon>
        <taxon>Triticeae</taxon>
        <taxon>Triticinae</taxon>
        <taxon>Triticum</taxon>
    </lineage>
</organism>
<keyword evidence="3" id="KW-1185">Reference proteome</keyword>
<proteinExistence type="predicted"/>
<name>A0A9R1NY81_TRITD</name>
<sequence length="539" mass="58043">MVEQTNSSEHGFVKAEHEKGGKTRQIRIEDVSYDKDVVEISLPSSVVSSDYGGHFVKDVCIDEGVLADQKGSGEKVVSEKVCPIFDSSMADANGDLKEDIRVDPVKTAHKSQIVPLHVVHATDGNTMEEIRADPLKTEHESESQIVTLHVPCATDGNKMEQYSSGEAHDLEGNKTTDEFTNVNDEKSSPRQLPSHEAAKQCQQVGTVISETCETHKPFCDGEAIDEVASNDCHETGSSTAPESSSLSGLPVESTSDGLSAAIPEEDGAELDNRGLNPANHYNPFIAYGSLEDTWESKYALPTIVDDVSVVPMCPVGKTDSFSDIVNGGALGGFDYVETAESRIGDSSRLDSVGARSSRLGVQASEESHDQGGLVERTDSFSDIIKGAPEPSDVKSENHPKCETGAVEDEHDFNPRDMGDGTKTREESNGGEESSTVSQTESAVQQNGPDGAKLTTRGGIRNPFESSFSGANITLDAVAPSAHIGNTSLRSDSSTTSTRSFAFPVLQAEWNSSPVRMAKADRRRFRRDRGWGYRVLCCKF</sequence>
<dbReference type="EMBL" id="LT934113">
    <property type="protein sequence ID" value="VAH33197.1"/>
    <property type="molecule type" value="Genomic_DNA"/>
</dbReference>
<feature type="region of interest" description="Disordered" evidence="1">
    <location>
        <begin position="344"/>
        <end position="464"/>
    </location>
</feature>
<feature type="compositionally biased region" description="Polar residues" evidence="1">
    <location>
        <begin position="430"/>
        <end position="447"/>
    </location>
</feature>
<dbReference type="GO" id="GO:0009786">
    <property type="term" value="P:regulation of asymmetric cell division"/>
    <property type="evidence" value="ECO:0007669"/>
    <property type="project" value="InterPro"/>
</dbReference>
<feature type="compositionally biased region" description="Basic and acidic residues" evidence="1">
    <location>
        <begin position="411"/>
        <end position="427"/>
    </location>
</feature>
<feature type="region of interest" description="Disordered" evidence="1">
    <location>
        <begin position="1"/>
        <end position="23"/>
    </location>
</feature>
<feature type="region of interest" description="Disordered" evidence="1">
    <location>
        <begin position="231"/>
        <end position="258"/>
    </location>
</feature>
<reference evidence="2 3" key="1">
    <citation type="submission" date="2017-09" db="EMBL/GenBank/DDBJ databases">
        <authorList>
            <consortium name="International Durum Wheat Genome Sequencing Consortium (IDWGSC)"/>
            <person name="Milanesi L."/>
        </authorList>
    </citation>
    <scope>NUCLEOTIDE SEQUENCE [LARGE SCALE GENOMIC DNA]</scope>
    <source>
        <strain evidence="3">cv. Svevo</strain>
    </source>
</reference>
<dbReference type="PANTHER" id="PTHR33914">
    <property type="entry name" value="18S PRE-RIBOSOMAL ASSEMBLY PROTEIN GAR2-LIKE PROTEIN"/>
    <property type="match status" value="1"/>
</dbReference>
<feature type="compositionally biased region" description="Basic and acidic residues" evidence="1">
    <location>
        <begin position="11"/>
        <end position="23"/>
    </location>
</feature>
<dbReference type="Proteomes" id="UP000324705">
    <property type="component" value="Chromosome 2A"/>
</dbReference>
<evidence type="ECO:0000256" key="1">
    <source>
        <dbReference type="SAM" id="MobiDB-lite"/>
    </source>
</evidence>
<dbReference type="PANTHER" id="PTHR33914:SF13">
    <property type="entry name" value="OS04G0467100 PROTEIN"/>
    <property type="match status" value="1"/>
</dbReference>
<accession>A0A9R1NY81</accession>
<gene>
    <name evidence="2" type="ORF">TRITD_2Av1G200760</name>
</gene>
<evidence type="ECO:0000313" key="3">
    <source>
        <dbReference type="Proteomes" id="UP000324705"/>
    </source>
</evidence>
<feature type="compositionally biased region" description="Basic and acidic residues" evidence="1">
    <location>
        <begin position="391"/>
        <end position="401"/>
    </location>
</feature>
<dbReference type="AlphaFoldDB" id="A0A9R1NY81"/>
<feature type="compositionally biased region" description="Polar residues" evidence="1">
    <location>
        <begin position="235"/>
        <end position="257"/>
    </location>
</feature>
<dbReference type="InterPro" id="IPR040378">
    <property type="entry name" value="BASL"/>
</dbReference>
<evidence type="ECO:0000313" key="2">
    <source>
        <dbReference type="EMBL" id="VAH33197.1"/>
    </source>
</evidence>
<feature type="compositionally biased region" description="Basic and acidic residues" evidence="1">
    <location>
        <begin position="365"/>
        <end position="379"/>
    </location>
</feature>
<feature type="compositionally biased region" description="Basic and acidic residues" evidence="1">
    <location>
        <begin position="166"/>
        <end position="188"/>
    </location>
</feature>
<feature type="region of interest" description="Disordered" evidence="1">
    <location>
        <begin position="166"/>
        <end position="197"/>
    </location>
</feature>
<protein>
    <submittedName>
        <fullName evidence="2">Uncharacterized protein</fullName>
    </submittedName>
</protein>